<accession>A0A2M7G5W9</accession>
<evidence type="ECO:0000313" key="1">
    <source>
        <dbReference type="EMBL" id="PIW17312.1"/>
    </source>
</evidence>
<dbReference type="Proteomes" id="UP000231019">
    <property type="component" value="Unassembled WGS sequence"/>
</dbReference>
<dbReference type="Gene3D" id="3.30.2000.10">
    <property type="entry name" value="Phage tail protein-like"/>
    <property type="match status" value="1"/>
</dbReference>
<dbReference type="InterPro" id="IPR035934">
    <property type="entry name" value="Phage_tail_protein-like_sf"/>
</dbReference>
<dbReference type="SUPFAM" id="SSF143749">
    <property type="entry name" value="Phage tail protein-like"/>
    <property type="match status" value="1"/>
</dbReference>
<proteinExistence type="predicted"/>
<name>A0A2M7G5W9_9BACT</name>
<dbReference type="Pfam" id="PF09646">
    <property type="entry name" value="Gp37"/>
    <property type="match status" value="1"/>
</dbReference>
<organism evidence="1 2">
    <name type="scientific">bacterium (Candidatus Blackallbacteria) CG17_big_fil_post_rev_8_21_14_2_50_48_46</name>
    <dbReference type="NCBI Taxonomy" id="2014261"/>
    <lineage>
        <taxon>Bacteria</taxon>
        <taxon>Candidatus Blackallbacteria</taxon>
    </lineage>
</organism>
<evidence type="ECO:0000313" key="2">
    <source>
        <dbReference type="Proteomes" id="UP000231019"/>
    </source>
</evidence>
<dbReference type="EMBL" id="PFFQ01000024">
    <property type="protein sequence ID" value="PIW17312.1"/>
    <property type="molecule type" value="Genomic_DNA"/>
</dbReference>
<gene>
    <name evidence="1" type="ORF">COW36_09035</name>
</gene>
<reference evidence="1 2" key="1">
    <citation type="submission" date="2017-09" db="EMBL/GenBank/DDBJ databases">
        <title>Depth-based differentiation of microbial function through sediment-hosted aquifers and enrichment of novel symbionts in the deep terrestrial subsurface.</title>
        <authorList>
            <person name="Probst A.J."/>
            <person name="Ladd B."/>
            <person name="Jarett J.K."/>
            <person name="Geller-Mcgrath D.E."/>
            <person name="Sieber C.M."/>
            <person name="Emerson J.B."/>
            <person name="Anantharaman K."/>
            <person name="Thomas B.C."/>
            <person name="Malmstrom R."/>
            <person name="Stieglmeier M."/>
            <person name="Klingl A."/>
            <person name="Woyke T."/>
            <person name="Ryan C.M."/>
            <person name="Banfield J.F."/>
        </authorList>
    </citation>
    <scope>NUCLEOTIDE SEQUENCE [LARGE SCALE GENOMIC DNA]</scope>
    <source>
        <strain evidence="1">CG17_big_fil_post_rev_8_21_14_2_50_48_46</strain>
    </source>
</reference>
<comment type="caution">
    <text evidence="1">The sequence shown here is derived from an EMBL/GenBank/DDBJ whole genome shotgun (WGS) entry which is preliminary data.</text>
</comment>
<dbReference type="AlphaFoldDB" id="A0A2M7G5W9"/>
<dbReference type="InterPro" id="IPR018602">
    <property type="entry name" value="Gp37/STM4215"/>
</dbReference>
<protein>
    <submittedName>
        <fullName evidence="1">Uncharacterized protein</fullName>
    </submittedName>
</protein>
<dbReference type="InterPro" id="IPR038042">
    <property type="entry name" value="Gp37-like"/>
</dbReference>
<sequence length="153" mass="17047">MTWEMEIETAIVDRLKIALAPLPVEALPDKPWNFTHPRGAALVVFTGADPAEGVDLYTSAQPVTLSYEVVLLSRSLRDNAGLYPMLEAARKALLGWRPEDSGLTPFRMGRVTNQGYEDSAWRMSLILTTQAMWVDDAEPTIGPLLKELTFEEI</sequence>